<dbReference type="PANTHER" id="PTHR12242:SF1">
    <property type="entry name" value="MYND-TYPE DOMAIN-CONTAINING PROTEIN"/>
    <property type="match status" value="1"/>
</dbReference>
<gene>
    <name evidence="2" type="primary">106055002</name>
</gene>
<reference evidence="2" key="1">
    <citation type="submission" date="2020-05" db="UniProtKB">
        <authorList>
            <consortium name="EnsemblMetazoa"/>
        </authorList>
    </citation>
    <scope>IDENTIFICATION</scope>
    <source>
        <strain evidence="2">BB02</strain>
    </source>
</reference>
<keyword evidence="1" id="KW-1133">Transmembrane helix</keyword>
<dbReference type="KEGG" id="bgt:106055002"/>
<organism evidence="2 3">
    <name type="scientific">Biomphalaria glabrata</name>
    <name type="common">Bloodfluke planorb</name>
    <name type="synonym">Freshwater snail</name>
    <dbReference type="NCBI Taxonomy" id="6526"/>
    <lineage>
        <taxon>Eukaryota</taxon>
        <taxon>Metazoa</taxon>
        <taxon>Spiralia</taxon>
        <taxon>Lophotrochozoa</taxon>
        <taxon>Mollusca</taxon>
        <taxon>Gastropoda</taxon>
        <taxon>Heterobranchia</taxon>
        <taxon>Euthyneura</taxon>
        <taxon>Panpulmonata</taxon>
        <taxon>Hygrophila</taxon>
        <taxon>Lymnaeoidea</taxon>
        <taxon>Planorbidae</taxon>
        <taxon>Biomphalaria</taxon>
    </lineage>
</organism>
<dbReference type="VEuPathDB" id="VectorBase:BGLAX_032023"/>
<accession>A0A2C9LIG8</accession>
<dbReference type="OrthoDB" id="419711at2759"/>
<dbReference type="PANTHER" id="PTHR12242">
    <property type="entry name" value="OS02G0130600 PROTEIN-RELATED"/>
    <property type="match status" value="1"/>
</dbReference>
<dbReference type="GO" id="GO:0016020">
    <property type="term" value="C:membrane"/>
    <property type="evidence" value="ECO:0007669"/>
    <property type="project" value="TreeGrafter"/>
</dbReference>
<dbReference type="VEuPathDB" id="VectorBase:BGLB031554"/>
<dbReference type="AlphaFoldDB" id="A0A2C9LIG8"/>
<evidence type="ECO:0000256" key="1">
    <source>
        <dbReference type="SAM" id="Phobius"/>
    </source>
</evidence>
<evidence type="ECO:0000313" key="2">
    <source>
        <dbReference type="EnsemblMetazoa" id="BGLB031554-PA"/>
    </source>
</evidence>
<evidence type="ECO:0000313" key="3">
    <source>
        <dbReference type="Proteomes" id="UP000076420"/>
    </source>
</evidence>
<keyword evidence="1" id="KW-0472">Membrane</keyword>
<name>A0A2C9LIG8_BIOGL</name>
<dbReference type="Proteomes" id="UP000076420">
    <property type="component" value="Unassembled WGS sequence"/>
</dbReference>
<dbReference type="EnsemblMetazoa" id="BGLB031554-RA">
    <property type="protein sequence ID" value="BGLB031554-PA"/>
    <property type="gene ID" value="BGLB031554"/>
</dbReference>
<feature type="transmembrane region" description="Helical" evidence="1">
    <location>
        <begin position="75"/>
        <end position="97"/>
    </location>
</feature>
<feature type="transmembrane region" description="Helical" evidence="1">
    <location>
        <begin position="148"/>
        <end position="174"/>
    </location>
</feature>
<sequence>MVLSLRKEFRVKNFGFQDVHIGRFCTFQWRLPGSIFLIYRIVIAIYVIVWLSLTANDSSGGFLGSLSWGAFLTNWTYILLTLYFTYYAVLTIIVYLARWRSPRNLFRRQQSSEHWQLFSEMSANGYEEVPSDGEVSAVTTHTRSPVPWYYAIVWILLNAASVGAIMVSLVFWAILVPGSNLGQMTNSNIQLHLINSVLILIEHAVIAIPIRLLHVIYPLIYGVIYVFFSVFYWVDDHSHVMYEILNWNNPGPTIGFVILIGFVIIPIIHILIYCLYRLKMNIFHRYC</sequence>
<evidence type="ECO:0008006" key="4">
    <source>
        <dbReference type="Google" id="ProtNLM"/>
    </source>
</evidence>
<dbReference type="InterPro" id="IPR049352">
    <property type="entry name" value="Rost"/>
</dbReference>
<protein>
    <recommendedName>
        <fullName evidence="4">Protein rolling stone</fullName>
    </recommendedName>
</protein>
<feature type="transmembrane region" description="Helical" evidence="1">
    <location>
        <begin position="215"/>
        <end position="234"/>
    </location>
</feature>
<keyword evidence="1" id="KW-0812">Transmembrane</keyword>
<feature type="transmembrane region" description="Helical" evidence="1">
    <location>
        <begin position="189"/>
        <end position="208"/>
    </location>
</feature>
<feature type="transmembrane region" description="Helical" evidence="1">
    <location>
        <begin position="37"/>
        <end position="55"/>
    </location>
</feature>
<feature type="transmembrane region" description="Helical" evidence="1">
    <location>
        <begin position="254"/>
        <end position="276"/>
    </location>
</feature>
<dbReference type="Pfam" id="PF21534">
    <property type="entry name" value="Rost"/>
    <property type="match status" value="1"/>
</dbReference>
<proteinExistence type="predicted"/>